<protein>
    <recommendedName>
        <fullName evidence="7">Cardiolipin synthase N-terminal domain-containing protein</fullName>
    </recommendedName>
</protein>
<dbReference type="RefSeq" id="WP_118766831.1">
    <property type="nucleotide sequence ID" value="NZ_QWKP01000175.1"/>
</dbReference>
<keyword evidence="9" id="KW-1185">Reference proteome</keyword>
<keyword evidence="4 6" id="KW-1133">Transmembrane helix</keyword>
<evidence type="ECO:0000259" key="7">
    <source>
        <dbReference type="Pfam" id="PF13396"/>
    </source>
</evidence>
<proteinExistence type="predicted"/>
<evidence type="ECO:0000313" key="9">
    <source>
        <dbReference type="Proteomes" id="UP000283374"/>
    </source>
</evidence>
<comment type="subcellular location">
    <subcellularLocation>
        <location evidence="1">Cell membrane</location>
        <topology evidence="1">Multi-pass membrane protein</topology>
    </subcellularLocation>
</comment>
<dbReference type="EMBL" id="QWKP01000175">
    <property type="protein sequence ID" value="RHA42266.1"/>
    <property type="molecule type" value="Genomic_DNA"/>
</dbReference>
<dbReference type="Pfam" id="PF13396">
    <property type="entry name" value="PLDc_N"/>
    <property type="match status" value="1"/>
</dbReference>
<accession>A0A413RMQ0</accession>
<feature type="transmembrane region" description="Helical" evidence="6">
    <location>
        <begin position="7"/>
        <end position="30"/>
    </location>
</feature>
<evidence type="ECO:0000256" key="3">
    <source>
        <dbReference type="ARBA" id="ARBA00022692"/>
    </source>
</evidence>
<evidence type="ECO:0000256" key="6">
    <source>
        <dbReference type="SAM" id="Phobius"/>
    </source>
</evidence>
<dbReference type="GO" id="GO:0005886">
    <property type="term" value="C:plasma membrane"/>
    <property type="evidence" value="ECO:0007669"/>
    <property type="project" value="UniProtKB-SubCell"/>
</dbReference>
<reference evidence="8 9" key="1">
    <citation type="submission" date="2018-08" db="EMBL/GenBank/DDBJ databases">
        <title>Cellulomonas rhizosphaerae sp. nov., a novel actinomycete isolated from soil.</title>
        <authorList>
            <person name="Tian Y."/>
        </authorList>
    </citation>
    <scope>NUCLEOTIDE SEQUENCE [LARGE SCALE GENOMIC DNA]</scope>
    <source>
        <strain evidence="8 9">NEAU-TCZ24</strain>
    </source>
</reference>
<keyword evidence="2" id="KW-1003">Cell membrane</keyword>
<dbReference type="OrthoDB" id="7596142at2"/>
<keyword evidence="5 6" id="KW-0472">Membrane</keyword>
<dbReference type="AlphaFoldDB" id="A0A413RMQ0"/>
<name>A0A413RMQ0_9CELL</name>
<dbReference type="Proteomes" id="UP000283374">
    <property type="component" value="Unassembled WGS sequence"/>
</dbReference>
<evidence type="ECO:0000256" key="4">
    <source>
        <dbReference type="ARBA" id="ARBA00022989"/>
    </source>
</evidence>
<keyword evidence="3 6" id="KW-0812">Transmembrane</keyword>
<evidence type="ECO:0000256" key="1">
    <source>
        <dbReference type="ARBA" id="ARBA00004651"/>
    </source>
</evidence>
<evidence type="ECO:0000313" key="8">
    <source>
        <dbReference type="EMBL" id="RHA42266.1"/>
    </source>
</evidence>
<organism evidence="8 9">
    <name type="scientific">Cellulomonas rhizosphaerae</name>
    <dbReference type="NCBI Taxonomy" id="2293719"/>
    <lineage>
        <taxon>Bacteria</taxon>
        <taxon>Bacillati</taxon>
        <taxon>Actinomycetota</taxon>
        <taxon>Actinomycetes</taxon>
        <taxon>Micrococcales</taxon>
        <taxon>Cellulomonadaceae</taxon>
        <taxon>Cellulomonas</taxon>
    </lineage>
</organism>
<feature type="domain" description="Cardiolipin synthase N-terminal" evidence="7">
    <location>
        <begin position="26"/>
        <end position="63"/>
    </location>
</feature>
<sequence>MSFSDYFWLLMWAFLFFAYILLLVNVLVDLFRDSETSGWGKAAWIVVLLVLPYLGVLVYVIARGAAMAERRNGGRRAVSEERYVPTPPSIPSPAGQIASAKAMLDAGAINQSEFETLKARALA</sequence>
<feature type="transmembrane region" description="Helical" evidence="6">
    <location>
        <begin position="42"/>
        <end position="62"/>
    </location>
</feature>
<dbReference type="InterPro" id="IPR027379">
    <property type="entry name" value="CLS_N"/>
</dbReference>
<evidence type="ECO:0000256" key="2">
    <source>
        <dbReference type="ARBA" id="ARBA00022475"/>
    </source>
</evidence>
<comment type="caution">
    <text evidence="8">The sequence shown here is derived from an EMBL/GenBank/DDBJ whole genome shotgun (WGS) entry which is preliminary data.</text>
</comment>
<evidence type="ECO:0000256" key="5">
    <source>
        <dbReference type="ARBA" id="ARBA00023136"/>
    </source>
</evidence>
<gene>
    <name evidence="8" type="ORF">D1825_07575</name>
</gene>